<comment type="caution">
    <text evidence="1">The sequence shown here is derived from an EMBL/GenBank/DDBJ whole genome shotgun (WGS) entry which is preliminary data.</text>
</comment>
<keyword evidence="2" id="KW-1185">Reference proteome</keyword>
<dbReference type="AlphaFoldDB" id="A0A9W7SR09"/>
<protein>
    <submittedName>
        <fullName evidence="1">Uncharacterized protein</fullName>
    </submittedName>
</protein>
<organism evidence="1 2">
    <name type="scientific">Teratosphaeria destructans</name>
    <dbReference type="NCBI Taxonomy" id="418781"/>
    <lineage>
        <taxon>Eukaryota</taxon>
        <taxon>Fungi</taxon>
        <taxon>Dikarya</taxon>
        <taxon>Ascomycota</taxon>
        <taxon>Pezizomycotina</taxon>
        <taxon>Dothideomycetes</taxon>
        <taxon>Dothideomycetidae</taxon>
        <taxon>Mycosphaerellales</taxon>
        <taxon>Teratosphaeriaceae</taxon>
        <taxon>Teratosphaeria</taxon>
    </lineage>
</organism>
<name>A0A9W7SR09_9PEZI</name>
<dbReference type="Proteomes" id="UP001138500">
    <property type="component" value="Unassembled WGS sequence"/>
</dbReference>
<sequence>MMREPKQVYSAQFFDLKLRQQISRRFQKFRPEVAADAAANVGPKERLLHSNADAMDQTQDYCNSSAAIFWSDKGTGNSTVAVSQLQETAMADCHDSTPVFAGGLINRYDAYCTIMFKQPALPQSIDSAGNTHPLASSAEQQFLLRAGQTTPPTSPYETIMPGTGANIAAGTNAAAALSFNSPSINQQFPFTASQITPPTSPYGIATTNTAAGQRFTLPPTPYISTNQSMPPNTVGTMNTFATKPASDLGVNGNDLRYTRAMSPSTMPDAIAVEPWALTTHDTSAFGSFDDFVDMAQASVTVGNFEVDLVSPEIGRLVVRFDDLRDDMTLSNVDAK</sequence>
<proteinExistence type="predicted"/>
<reference evidence="1 2" key="1">
    <citation type="journal article" date="2018" name="IMA Fungus">
        <title>IMA Genome-F 10: Nine draft genome sequences of Claviceps purpurea s.lat., including C. arundinis, C. humidiphila, and C. cf. spartinae, pseudomolecules for the pitch canker pathogen Fusarium circinatum, draft genome of Davidsoniella eucalypti, Grosmannia galeiformis, Quambalaria eucalypti, and Teratosphaeria destructans.</title>
        <authorList>
            <person name="Wingfield B.D."/>
            <person name="Liu M."/>
            <person name="Nguyen H.D."/>
            <person name="Lane F.A."/>
            <person name="Morgan S.W."/>
            <person name="De Vos L."/>
            <person name="Wilken P.M."/>
            <person name="Duong T.A."/>
            <person name="Aylward J."/>
            <person name="Coetzee M.P."/>
            <person name="Dadej K."/>
            <person name="De Beer Z.W."/>
            <person name="Findlay W."/>
            <person name="Havenga M."/>
            <person name="Kolarik M."/>
            <person name="Menzies J.G."/>
            <person name="Naidoo K."/>
            <person name="Pochopski O."/>
            <person name="Shoukouhi P."/>
            <person name="Santana Q.C."/>
            <person name="Seifert K.A."/>
            <person name="Soal N."/>
            <person name="Steenkamp E.T."/>
            <person name="Tatham C.T."/>
            <person name="van der Nest M.A."/>
            <person name="Wingfield M.J."/>
        </authorList>
    </citation>
    <scope>NUCLEOTIDE SEQUENCE [LARGE SCALE GENOMIC DNA]</scope>
    <source>
        <strain evidence="1">CMW44962</strain>
    </source>
</reference>
<gene>
    <name evidence="1" type="ORF">Tdes44962_MAKER03146</name>
</gene>
<dbReference type="EMBL" id="RIBY02001923">
    <property type="protein sequence ID" value="KAH9827039.1"/>
    <property type="molecule type" value="Genomic_DNA"/>
</dbReference>
<reference evidence="1 2" key="2">
    <citation type="journal article" date="2021" name="Curr. Genet.">
        <title>Genetic response to nitrogen starvation in the aggressive Eucalyptus foliar pathogen Teratosphaeria destructans.</title>
        <authorList>
            <person name="Havenga M."/>
            <person name="Wingfield B.D."/>
            <person name="Wingfield M.J."/>
            <person name="Dreyer L.L."/>
            <person name="Roets F."/>
            <person name="Aylward J."/>
        </authorList>
    </citation>
    <scope>NUCLEOTIDE SEQUENCE [LARGE SCALE GENOMIC DNA]</scope>
    <source>
        <strain evidence="1">CMW44962</strain>
    </source>
</reference>
<evidence type="ECO:0000313" key="2">
    <source>
        <dbReference type="Proteomes" id="UP001138500"/>
    </source>
</evidence>
<evidence type="ECO:0000313" key="1">
    <source>
        <dbReference type="EMBL" id="KAH9827039.1"/>
    </source>
</evidence>
<accession>A0A9W7SR09</accession>